<gene>
    <name evidence="4" type="ORF">F3Y22_tig00116983pilonHSYRG00114</name>
</gene>
<dbReference type="InterPro" id="IPR052343">
    <property type="entry name" value="Retrotransposon-Effector_Assoc"/>
</dbReference>
<protein>
    <submittedName>
        <fullName evidence="4">F-box protein</fullName>
    </submittedName>
</protein>
<evidence type="ECO:0000259" key="2">
    <source>
        <dbReference type="Pfam" id="PF00078"/>
    </source>
</evidence>
<feature type="domain" description="Reverse transcriptase Ty1/copia-type" evidence="3">
    <location>
        <begin position="183"/>
        <end position="240"/>
    </location>
</feature>
<dbReference type="Gene3D" id="3.80.10.10">
    <property type="entry name" value="Ribonuclease Inhibitor"/>
    <property type="match status" value="1"/>
</dbReference>
<organism evidence="4 5">
    <name type="scientific">Hibiscus syriacus</name>
    <name type="common">Rose of Sharon</name>
    <dbReference type="NCBI Taxonomy" id="106335"/>
    <lineage>
        <taxon>Eukaryota</taxon>
        <taxon>Viridiplantae</taxon>
        <taxon>Streptophyta</taxon>
        <taxon>Embryophyta</taxon>
        <taxon>Tracheophyta</taxon>
        <taxon>Spermatophyta</taxon>
        <taxon>Magnoliopsida</taxon>
        <taxon>eudicotyledons</taxon>
        <taxon>Gunneridae</taxon>
        <taxon>Pentapetalae</taxon>
        <taxon>rosids</taxon>
        <taxon>malvids</taxon>
        <taxon>Malvales</taxon>
        <taxon>Malvaceae</taxon>
        <taxon>Malvoideae</taxon>
        <taxon>Hibiscus</taxon>
    </lineage>
</organism>
<dbReference type="InterPro" id="IPR013103">
    <property type="entry name" value="RVT_2"/>
</dbReference>
<evidence type="ECO:0000313" key="5">
    <source>
        <dbReference type="Proteomes" id="UP000436088"/>
    </source>
</evidence>
<dbReference type="Pfam" id="PF00078">
    <property type="entry name" value="RVT_1"/>
    <property type="match status" value="1"/>
</dbReference>
<dbReference type="InterPro" id="IPR032675">
    <property type="entry name" value="LRR_dom_sf"/>
</dbReference>
<name>A0A6A2WG81_HIBSY</name>
<dbReference type="Proteomes" id="UP000436088">
    <property type="component" value="Unassembled WGS sequence"/>
</dbReference>
<evidence type="ECO:0000259" key="3">
    <source>
        <dbReference type="Pfam" id="PF07727"/>
    </source>
</evidence>
<dbReference type="SUPFAM" id="SSF52047">
    <property type="entry name" value="RNI-like"/>
    <property type="match status" value="1"/>
</dbReference>
<dbReference type="AlphaFoldDB" id="A0A6A2WG81"/>
<dbReference type="EMBL" id="VEPZ02001755">
    <property type="protein sequence ID" value="KAE8657753.1"/>
    <property type="molecule type" value="Genomic_DNA"/>
</dbReference>
<reference evidence="4" key="1">
    <citation type="submission" date="2019-09" db="EMBL/GenBank/DDBJ databases">
        <title>Draft genome information of white flower Hibiscus syriacus.</title>
        <authorList>
            <person name="Kim Y.-M."/>
        </authorList>
    </citation>
    <scope>NUCLEOTIDE SEQUENCE [LARGE SCALE GENOMIC DNA]</scope>
    <source>
        <strain evidence="4">YM2019G1</strain>
    </source>
</reference>
<dbReference type="PANTHER" id="PTHR46890:SF50">
    <property type="entry name" value="RNA-DIRECTED DNA POLYMERASE, EUKARYOTA, REVERSE TRANSCRIPTASE ZINC-BINDING DOMAIN PROTEIN-RELATED"/>
    <property type="match status" value="1"/>
</dbReference>
<evidence type="ECO:0000256" key="1">
    <source>
        <dbReference type="SAM" id="MobiDB-lite"/>
    </source>
</evidence>
<proteinExistence type="predicted"/>
<dbReference type="FunFam" id="3.80.10.10:FF:002340">
    <property type="entry name" value="Uncharacterized protein"/>
    <property type="match status" value="1"/>
</dbReference>
<accession>A0A6A2WG81</accession>
<sequence length="1055" mass="119014">MAANPPHLAHVKHVDIDLHFVRERVIAGQLLVNFVPSSELVANILTKALPPAQFRPMRQRLGEIENINVPNQCGLQQSTNIDVVCGIDTLLRPPALTSCHNETMSDSIDVTNGSNSGDYMLITPVFSSRDESDDDATGSMEHKTPLESTTHDNPLVSSSPMQPIDDGSTLWLSLFDKSNVLIVPGQEFGDTFSPVIKPSTIKVILSLVAMNRWKLLQVDVNNEFLNGKLHKEVIMVQPLDLNDMLAMVNLSFVSLERRCIALSKHHQVSMLIYVLFASDEAYNSYLIPLENRVEILSLWVRHIFFPGSYRTTFGFEQLPKTDWLGRMLWFHQGRLGLSPFKALNSMGNLSAEYVNSNDIVGQCRGVEKTQDIANGLIRMVENCGLAGIRIGSQHQFGIPLKRLNSASRHFLERPLSEEEVWSTIKASDGSRAPGPDGFNMEFFKRFWRFIKGEVVTFMHDFYWGKVQDISFNKSFIQLIPKKMEAMHSEDFRPISLVGSLYKIMARVLAKRMGSCASEGLRQGCPLSPIIFNIVGEYLSALFKRSIEIGLCNGVEVGDGGDVLSHIQFADDLLIFSEAKESSILNFNHVLKIFEVVAGLKLNMKKTTLFGINVEKRIVKRWADSIYCGVDDLPTKYLGMPLGQKTNSKNIWQPVLDKISNRLQSWKATASRNPLTASKSYMKENSPSHLSAEKEKALLERMSVLEESPYSPLKKRPPAPRWSDIWLKNTKPLKHVVLAMQLQSLASKDPKSQTLIPYFVNIDQTLLLSDELLLTILSKLPLSQRKYNSLVCRRWLNLQECLVQSLKILDWNFLVSCRFITRFPNLAHVDLLNGCLFLPRNYEILLTHRMVSTQMSSRFCSNLDLLEETLLHVEVVDKGLQVLANGCPNLRRLVVINANELGLLTLAKECLTLSLVSDIGLTILAQGCKRLVKLELSGCEGSFDGIKVIGQCCLMLEELTICDHRMEDGWLAALSYCENLKTLKLLSCKRIDSYPGPDENLGFCLVLERLYLQRCQLRNKKSVRALFRVCEAVQEVLVVDCWGLDNYMFTFSSVCR</sequence>
<feature type="compositionally biased region" description="Polar residues" evidence="1">
    <location>
        <begin position="146"/>
        <end position="158"/>
    </location>
</feature>
<dbReference type="InterPro" id="IPR000477">
    <property type="entry name" value="RT_dom"/>
</dbReference>
<dbReference type="Pfam" id="PF07727">
    <property type="entry name" value="RVT_2"/>
    <property type="match status" value="1"/>
</dbReference>
<dbReference type="Gene3D" id="1.20.1280.50">
    <property type="match status" value="1"/>
</dbReference>
<dbReference type="SUPFAM" id="SSF81383">
    <property type="entry name" value="F-box domain"/>
    <property type="match status" value="1"/>
</dbReference>
<feature type="region of interest" description="Disordered" evidence="1">
    <location>
        <begin position="129"/>
        <end position="158"/>
    </location>
</feature>
<dbReference type="InterPro" id="IPR043502">
    <property type="entry name" value="DNA/RNA_pol_sf"/>
</dbReference>
<dbReference type="PANTHER" id="PTHR46890">
    <property type="entry name" value="NON-LTR RETROLELEMENT REVERSE TRANSCRIPTASE-LIKE PROTEIN-RELATED"/>
    <property type="match status" value="1"/>
</dbReference>
<dbReference type="SUPFAM" id="SSF56672">
    <property type="entry name" value="DNA/RNA polymerases"/>
    <property type="match status" value="1"/>
</dbReference>
<keyword evidence="5" id="KW-1185">Reference proteome</keyword>
<dbReference type="InterPro" id="IPR036047">
    <property type="entry name" value="F-box-like_dom_sf"/>
</dbReference>
<evidence type="ECO:0000313" key="4">
    <source>
        <dbReference type="EMBL" id="KAE8657753.1"/>
    </source>
</evidence>
<feature type="domain" description="Reverse transcriptase" evidence="2">
    <location>
        <begin position="516"/>
        <end position="640"/>
    </location>
</feature>
<comment type="caution">
    <text evidence="4">The sequence shown here is derived from an EMBL/GenBank/DDBJ whole genome shotgun (WGS) entry which is preliminary data.</text>
</comment>